<dbReference type="GO" id="GO:0008168">
    <property type="term" value="F:methyltransferase activity"/>
    <property type="evidence" value="ECO:0007669"/>
    <property type="project" value="UniProtKB-KW"/>
</dbReference>
<keyword evidence="1" id="KW-0489">Methyltransferase</keyword>
<keyword evidence="2" id="KW-1185">Reference proteome</keyword>
<accession>A0ABY9XAX7</accession>
<evidence type="ECO:0000313" key="1">
    <source>
        <dbReference type="EMBL" id="WNG52554.1"/>
    </source>
</evidence>
<name>A0ABY9XAX7_9BACT</name>
<dbReference type="InterPro" id="IPR029063">
    <property type="entry name" value="SAM-dependent_MTases_sf"/>
</dbReference>
<protein>
    <submittedName>
        <fullName evidence="1">Class I SAM-dependent methyltransferase</fullName>
    </submittedName>
</protein>
<evidence type="ECO:0000313" key="2">
    <source>
        <dbReference type="Proteomes" id="UP001611383"/>
    </source>
</evidence>
<dbReference type="Proteomes" id="UP001611383">
    <property type="component" value="Chromosome"/>
</dbReference>
<proteinExistence type="predicted"/>
<sequence>MTVLLISFVTRALDVLLLLFRPRLLGPYLRVWLAEFLRSPYRLGASFEVVRVLKASGQDMRELVYGETPVATAVWIFHRAGLRRGGRLVDVVAGRGRALLGARWLGAEARGVDLLERHVASVSGAMRKAGISLQVGDATQQDLGDATHVYLAWTCLSPDTKARVIERLRTCAPGTRILTVTRPLEAPGFITVSRHWVLFTWGFERVWIHEYRPG</sequence>
<keyword evidence="1" id="KW-0808">Transferase</keyword>
<dbReference type="SUPFAM" id="SSF53335">
    <property type="entry name" value="S-adenosyl-L-methionine-dependent methyltransferases"/>
    <property type="match status" value="1"/>
</dbReference>
<dbReference type="Gene3D" id="3.40.50.150">
    <property type="entry name" value="Vaccinia Virus protein VP39"/>
    <property type="match status" value="1"/>
</dbReference>
<organism evidence="1 2">
    <name type="scientific">Archangium minus</name>
    <dbReference type="NCBI Taxonomy" id="83450"/>
    <lineage>
        <taxon>Bacteria</taxon>
        <taxon>Pseudomonadati</taxon>
        <taxon>Myxococcota</taxon>
        <taxon>Myxococcia</taxon>
        <taxon>Myxococcales</taxon>
        <taxon>Cystobacterineae</taxon>
        <taxon>Archangiaceae</taxon>
        <taxon>Archangium</taxon>
    </lineage>
</organism>
<gene>
    <name evidence="1" type="ORF">F0U60_24075</name>
</gene>
<dbReference type="EMBL" id="CP043494">
    <property type="protein sequence ID" value="WNG52554.1"/>
    <property type="molecule type" value="Genomic_DNA"/>
</dbReference>
<dbReference type="GO" id="GO:0032259">
    <property type="term" value="P:methylation"/>
    <property type="evidence" value="ECO:0007669"/>
    <property type="project" value="UniProtKB-KW"/>
</dbReference>
<reference evidence="1 2" key="1">
    <citation type="submission" date="2019-08" db="EMBL/GenBank/DDBJ databases">
        <title>Archangium and Cystobacter genomes.</title>
        <authorList>
            <person name="Chen I.-C.K."/>
            <person name="Wielgoss S."/>
        </authorList>
    </citation>
    <scope>NUCLEOTIDE SEQUENCE [LARGE SCALE GENOMIC DNA]</scope>
    <source>
        <strain evidence="1 2">Cbm 6</strain>
    </source>
</reference>